<dbReference type="CDD" id="cd00586">
    <property type="entry name" value="4HBT"/>
    <property type="match status" value="1"/>
</dbReference>
<dbReference type="AlphaFoldDB" id="A0AAI8XSA8"/>
<name>A0AAI8XSA8_MYCME</name>
<dbReference type="EMBL" id="AP027452">
    <property type="protein sequence ID" value="BDY32922.1"/>
    <property type="molecule type" value="Genomic_DNA"/>
</dbReference>
<dbReference type="InterPro" id="IPR029069">
    <property type="entry name" value="HotDog_dom_sf"/>
</dbReference>
<dbReference type="Proteomes" id="UP001241092">
    <property type="component" value="Chromosome"/>
</dbReference>
<dbReference type="RefSeq" id="WP_276823068.1">
    <property type="nucleotide sequence ID" value="NZ_AP027452.1"/>
</dbReference>
<dbReference type="SUPFAM" id="SSF54637">
    <property type="entry name" value="Thioesterase/thiol ester dehydrase-isomerase"/>
    <property type="match status" value="1"/>
</dbReference>
<evidence type="ECO:0000313" key="1">
    <source>
        <dbReference type="EMBL" id="BDY32922.1"/>
    </source>
</evidence>
<protein>
    <submittedName>
        <fullName evidence="1">L-carnitine dehydrogenase</fullName>
        <ecNumber evidence="1">1.1.1.108</ecNumber>
    </submittedName>
</protein>
<sequence length="160" mass="17426">MTTAQTGAAGALRPSHHRVIDEWIDYNGHLNEGYFGVLFGRAVDDVLEQIGAGADYRRTSNCAVFSAEAHIRYLAEVPPRSQVEIRNCIIAAGAKLIVTWHKLYVDGKLCATEEVLGLHVDRTVGRVAPFPDDIRTRAAGFRVDPPTDAGRSIQVRDGGA</sequence>
<reference evidence="1" key="1">
    <citation type="submission" date="2023-03" db="EMBL/GenBank/DDBJ databases">
        <title>Draft genome sequence of a Mycolicibacterium mageritense strain H4_3_1 isolated from a hybrid biological-inorganic system reactor.</title>
        <authorList>
            <person name="Feng X."/>
            <person name="Kazama D."/>
            <person name="Sato K."/>
            <person name="Kobayashi H."/>
        </authorList>
    </citation>
    <scope>NUCLEOTIDE SEQUENCE</scope>
    <source>
        <strain evidence="1">H4_3_1</strain>
    </source>
</reference>
<accession>A0AAI8XSA8</accession>
<dbReference type="Pfam" id="PF13279">
    <property type="entry name" value="4HBT_2"/>
    <property type="match status" value="1"/>
</dbReference>
<evidence type="ECO:0000313" key="2">
    <source>
        <dbReference type="Proteomes" id="UP001241092"/>
    </source>
</evidence>
<proteinExistence type="predicted"/>
<gene>
    <name evidence="1" type="primary">lcdH_2</name>
    <name evidence="1" type="ORF">hbim_06894</name>
</gene>
<dbReference type="Gene3D" id="3.10.129.10">
    <property type="entry name" value="Hotdog Thioesterase"/>
    <property type="match status" value="1"/>
</dbReference>
<keyword evidence="1" id="KW-0560">Oxidoreductase</keyword>
<organism evidence="1 2">
    <name type="scientific">Mycolicibacterium mageritense</name>
    <name type="common">Mycobacterium mageritense</name>
    <dbReference type="NCBI Taxonomy" id="53462"/>
    <lineage>
        <taxon>Bacteria</taxon>
        <taxon>Bacillati</taxon>
        <taxon>Actinomycetota</taxon>
        <taxon>Actinomycetes</taxon>
        <taxon>Mycobacteriales</taxon>
        <taxon>Mycobacteriaceae</taxon>
        <taxon>Mycolicibacterium</taxon>
    </lineage>
</organism>
<dbReference type="GO" id="GO:0047728">
    <property type="term" value="F:carnitine 3-dehydrogenase activity"/>
    <property type="evidence" value="ECO:0007669"/>
    <property type="project" value="UniProtKB-EC"/>
</dbReference>
<dbReference type="EC" id="1.1.1.108" evidence="1"/>